<protein>
    <submittedName>
        <fullName evidence="1">Uncharacterized protein</fullName>
    </submittedName>
</protein>
<name>A0A8S1FAS3_9PELO</name>
<evidence type="ECO:0000313" key="1">
    <source>
        <dbReference type="EMBL" id="CAB3410193.1"/>
    </source>
</evidence>
<organism evidence="1 2">
    <name type="scientific">Caenorhabditis bovis</name>
    <dbReference type="NCBI Taxonomy" id="2654633"/>
    <lineage>
        <taxon>Eukaryota</taxon>
        <taxon>Metazoa</taxon>
        <taxon>Ecdysozoa</taxon>
        <taxon>Nematoda</taxon>
        <taxon>Chromadorea</taxon>
        <taxon>Rhabditida</taxon>
        <taxon>Rhabditina</taxon>
        <taxon>Rhabditomorpha</taxon>
        <taxon>Rhabditoidea</taxon>
        <taxon>Rhabditidae</taxon>
        <taxon>Peloderinae</taxon>
        <taxon>Caenorhabditis</taxon>
    </lineage>
</organism>
<keyword evidence="2" id="KW-1185">Reference proteome</keyword>
<dbReference type="Proteomes" id="UP000494206">
    <property type="component" value="Unassembled WGS sequence"/>
</dbReference>
<dbReference type="EMBL" id="CADEPM010000010">
    <property type="protein sequence ID" value="CAB3410193.1"/>
    <property type="molecule type" value="Genomic_DNA"/>
</dbReference>
<proteinExistence type="predicted"/>
<accession>A0A8S1FAS3</accession>
<reference evidence="1 2" key="1">
    <citation type="submission" date="2020-04" db="EMBL/GenBank/DDBJ databases">
        <authorList>
            <person name="Laetsch R D."/>
            <person name="Stevens L."/>
            <person name="Kumar S."/>
            <person name="Blaxter L. M."/>
        </authorList>
    </citation>
    <scope>NUCLEOTIDE SEQUENCE [LARGE SCALE GENOMIC DNA]</scope>
</reference>
<evidence type="ECO:0000313" key="2">
    <source>
        <dbReference type="Proteomes" id="UP000494206"/>
    </source>
</evidence>
<gene>
    <name evidence="1" type="ORF">CBOVIS_LOCUS11750</name>
</gene>
<dbReference type="AlphaFoldDB" id="A0A8S1FAS3"/>
<sequence>MSNTDEVTAINYVPTDIALAQKVAEMINKSRRAVIENLEDTKCENQRISDKEFVKDVCEMIGIKHERIYWDKVHLRQRLLIVEFKSDIDRNHFLKEFRKAARAVAPLEIPRARRDLTQEEEKILRRNRKLAYELNKREGKWIYHIDDILLVKTKNPNPKPFY</sequence>
<comment type="caution">
    <text evidence="1">The sequence shown here is derived from an EMBL/GenBank/DDBJ whole genome shotgun (WGS) entry which is preliminary data.</text>
</comment>
<dbReference type="OrthoDB" id="5876301at2759"/>